<dbReference type="Pfam" id="PF07311">
    <property type="entry name" value="Dodecin"/>
    <property type="match status" value="1"/>
</dbReference>
<dbReference type="InterPro" id="IPR036694">
    <property type="entry name" value="Dodecin-like_sf"/>
</dbReference>
<evidence type="ECO:0000313" key="1">
    <source>
        <dbReference type="EMBL" id="GEO37216.1"/>
    </source>
</evidence>
<dbReference type="InterPro" id="IPR050049">
    <property type="entry name" value="Dodecin_bact"/>
</dbReference>
<dbReference type="PANTHER" id="PTHR39324:SF1">
    <property type="entry name" value="CALCIUM DODECIN"/>
    <property type="match status" value="1"/>
</dbReference>
<dbReference type="PANTHER" id="PTHR39324">
    <property type="entry name" value="CALCIUM DODECIN"/>
    <property type="match status" value="1"/>
</dbReference>
<dbReference type="InterPro" id="IPR009923">
    <property type="entry name" value="Dodecin"/>
</dbReference>
<name>A0A512DL75_9PROT</name>
<organism evidence="1 2">
    <name type="scientific">Skermanella aerolata</name>
    <dbReference type="NCBI Taxonomy" id="393310"/>
    <lineage>
        <taxon>Bacteria</taxon>
        <taxon>Pseudomonadati</taxon>
        <taxon>Pseudomonadota</taxon>
        <taxon>Alphaproteobacteria</taxon>
        <taxon>Rhodospirillales</taxon>
        <taxon>Azospirillaceae</taxon>
        <taxon>Skermanella</taxon>
    </lineage>
</organism>
<dbReference type="AlphaFoldDB" id="A0A512DL75"/>
<evidence type="ECO:0008006" key="3">
    <source>
        <dbReference type="Google" id="ProtNLM"/>
    </source>
</evidence>
<accession>A0A512DL75</accession>
<evidence type="ECO:0000313" key="2">
    <source>
        <dbReference type="Proteomes" id="UP000321523"/>
    </source>
</evidence>
<dbReference type="OrthoDB" id="9805889at2"/>
<dbReference type="EMBL" id="BJYZ01000006">
    <property type="protein sequence ID" value="GEO37216.1"/>
    <property type="molecule type" value="Genomic_DNA"/>
</dbReference>
<dbReference type="InterPro" id="IPR025543">
    <property type="entry name" value="Dodecin-like"/>
</dbReference>
<protein>
    <recommendedName>
        <fullName evidence="3">Dodecin flavoprotein</fullName>
    </recommendedName>
</protein>
<dbReference type="Proteomes" id="UP000321523">
    <property type="component" value="Unassembled WGS sequence"/>
</dbReference>
<reference evidence="1 2" key="1">
    <citation type="submission" date="2019-07" db="EMBL/GenBank/DDBJ databases">
        <title>Whole genome shotgun sequence of Skermanella aerolata NBRC 106429.</title>
        <authorList>
            <person name="Hosoyama A."/>
            <person name="Uohara A."/>
            <person name="Ohji S."/>
            <person name="Ichikawa N."/>
        </authorList>
    </citation>
    <scope>NUCLEOTIDE SEQUENCE [LARGE SCALE GENOMIC DNA]</scope>
    <source>
        <strain evidence="1 2">NBRC 106429</strain>
    </source>
</reference>
<sequence>MSDHIYKIIQLVGSSPTSVEDAVQNAVERASKKLKHLRWFEVIETRGHIENGKVSHYQVTLKVGFTLDDTIDASD</sequence>
<dbReference type="NCBIfam" id="NF043052">
    <property type="entry name" value="DodecBact"/>
    <property type="match status" value="1"/>
</dbReference>
<dbReference type="RefSeq" id="WP_044433076.1">
    <property type="nucleotide sequence ID" value="NZ_BJYZ01000006.1"/>
</dbReference>
<keyword evidence="2" id="KW-1185">Reference proteome</keyword>
<dbReference type="SUPFAM" id="SSF89807">
    <property type="entry name" value="Dodecin-like"/>
    <property type="match status" value="1"/>
</dbReference>
<proteinExistence type="predicted"/>
<comment type="caution">
    <text evidence="1">The sequence shown here is derived from an EMBL/GenBank/DDBJ whole genome shotgun (WGS) entry which is preliminary data.</text>
</comment>
<gene>
    <name evidence="1" type="ORF">SAE02_13640</name>
</gene>
<dbReference type="Gene3D" id="3.30.1660.10">
    <property type="entry name" value="Flavin-binding protein dodecin"/>
    <property type="match status" value="1"/>
</dbReference>